<gene>
    <name evidence="2" type="ORF">SNAT2548_LOCUS19417</name>
</gene>
<evidence type="ECO:0000313" key="2">
    <source>
        <dbReference type="EMBL" id="CAE7361110.1"/>
    </source>
</evidence>
<dbReference type="AlphaFoldDB" id="A0A812PQP0"/>
<dbReference type="Proteomes" id="UP000604046">
    <property type="component" value="Unassembled WGS sequence"/>
</dbReference>
<feature type="region of interest" description="Disordered" evidence="1">
    <location>
        <begin position="1"/>
        <end position="33"/>
    </location>
</feature>
<proteinExistence type="predicted"/>
<accession>A0A812PQP0</accession>
<evidence type="ECO:0000313" key="3">
    <source>
        <dbReference type="Proteomes" id="UP000604046"/>
    </source>
</evidence>
<keyword evidence="3" id="KW-1185">Reference proteome</keyword>
<name>A0A812PQP0_9DINO</name>
<protein>
    <submittedName>
        <fullName evidence="2">Uncharacterized protein</fullName>
    </submittedName>
</protein>
<comment type="caution">
    <text evidence="2">The sequence shown here is derived from an EMBL/GenBank/DDBJ whole genome shotgun (WGS) entry which is preliminary data.</text>
</comment>
<evidence type="ECO:0000256" key="1">
    <source>
        <dbReference type="SAM" id="MobiDB-lite"/>
    </source>
</evidence>
<reference evidence="2" key="1">
    <citation type="submission" date="2021-02" db="EMBL/GenBank/DDBJ databases">
        <authorList>
            <person name="Dougan E. K."/>
            <person name="Rhodes N."/>
            <person name="Thang M."/>
            <person name="Chan C."/>
        </authorList>
    </citation>
    <scope>NUCLEOTIDE SEQUENCE</scope>
</reference>
<organism evidence="2 3">
    <name type="scientific">Symbiodinium natans</name>
    <dbReference type="NCBI Taxonomy" id="878477"/>
    <lineage>
        <taxon>Eukaryota</taxon>
        <taxon>Sar</taxon>
        <taxon>Alveolata</taxon>
        <taxon>Dinophyceae</taxon>
        <taxon>Suessiales</taxon>
        <taxon>Symbiodiniaceae</taxon>
        <taxon>Symbiodinium</taxon>
    </lineage>
</organism>
<sequence>MDEPPTTEGQNSVSDDEENDQHDRVVSEGSLTDADESVCQYDNCNRPAVVEIGLAAVAQGSESVSGSHEVCLLQAFCWECAASQLLRFNGREWMAEDGCIRFLFVSEAESESETHGHVGRCSNCRQCFGCVVLHNTRDGEESLCWTCAAVRFLEARLGFLQFVKQPMRSGSVDDDYDYDGAAESDSVAL</sequence>
<dbReference type="EMBL" id="CAJNDS010002178">
    <property type="protein sequence ID" value="CAE7361110.1"/>
    <property type="molecule type" value="Genomic_DNA"/>
</dbReference>